<keyword evidence="3" id="KW-0418">Kinase</keyword>
<dbReference type="Pfam" id="PF12937">
    <property type="entry name" value="F-box-like"/>
    <property type="match status" value="1"/>
</dbReference>
<dbReference type="SUPFAM" id="SSF81383">
    <property type="entry name" value="F-box domain"/>
    <property type="match status" value="1"/>
</dbReference>
<dbReference type="PROSITE" id="PS50181">
    <property type="entry name" value="FBOX"/>
    <property type="match status" value="1"/>
</dbReference>
<dbReference type="InterPro" id="IPR032675">
    <property type="entry name" value="LRR_dom_sf"/>
</dbReference>
<keyword evidence="4" id="KW-1185">Reference proteome</keyword>
<name>A0A8X6KAI9_TRICU</name>
<feature type="region of interest" description="Disordered" evidence="1">
    <location>
        <begin position="49"/>
        <end position="72"/>
    </location>
</feature>
<dbReference type="SUPFAM" id="SSF52047">
    <property type="entry name" value="RNI-like"/>
    <property type="match status" value="1"/>
</dbReference>
<dbReference type="AlphaFoldDB" id="A0A8X6KAI9"/>
<dbReference type="Proteomes" id="UP000887116">
    <property type="component" value="Unassembled WGS sequence"/>
</dbReference>
<reference evidence="3" key="1">
    <citation type="submission" date="2020-07" db="EMBL/GenBank/DDBJ databases">
        <title>Multicomponent nature underlies the extraordinary mechanical properties of spider dragline silk.</title>
        <authorList>
            <person name="Kono N."/>
            <person name="Nakamura H."/>
            <person name="Mori M."/>
            <person name="Yoshida Y."/>
            <person name="Ohtoshi R."/>
            <person name="Malay A.D."/>
            <person name="Moran D.A.P."/>
            <person name="Tomita M."/>
            <person name="Numata K."/>
            <person name="Arakawa K."/>
        </authorList>
    </citation>
    <scope>NUCLEOTIDE SEQUENCE</scope>
</reference>
<evidence type="ECO:0000256" key="1">
    <source>
        <dbReference type="SAM" id="MobiDB-lite"/>
    </source>
</evidence>
<dbReference type="PANTHER" id="PTHR37162">
    <property type="entry name" value="HAT FAMILY DIMERISATION DOMAINCONTAINING PROTEIN-RELATED"/>
    <property type="match status" value="1"/>
</dbReference>
<dbReference type="PANTHER" id="PTHR37162:SF1">
    <property type="entry name" value="BED-TYPE DOMAIN-CONTAINING PROTEIN"/>
    <property type="match status" value="1"/>
</dbReference>
<proteinExistence type="predicted"/>
<sequence length="546" mass="62525">MPSRKTGRINSKVLQKRSAKTLADNVIARESYNPVPLRVMNESDKEPLEMYEDGDYDGRKRRKKRAQEHSSETLYHKSSQVYRDDFILFRKQKHFHSSGINHFAKITDEIILYIFQMLPKPTLLQCAAVCKRWRDLSYDETLWKRYDFGKKIIKPCVLEHLMLKGITILRLAMSDIKSPVFSENFLRDSQWYCNLKYLDLSMVTVSPTDLASILAMCVYLKKLSVENCELNDDCCVNIAQNGELTVLNMSMCSGLTPKGLHAICTSCTNDIIQLEEGVRNAFRWNWIERRDGNGDTIGTWCKKINVAGQAYCVFCISLLKYGGEGFKAFTNHSKTVTRIKYSKFIRHSMTLSNYANSKNTDDLLENDARPLDIVTRKARQEVLITSFIAENSLSFNVAPNLIELCKQLSCDQTALNSLEMSRTTACYKMKYGLAKTIKENIIKTLKETPFSLNLDESTSNAQESILAILVQFYDNNQNEVVVHHFASLKMESCNSEAVFKAVVNTIEDNNMPWANLISVLMDSCNTMRGNLRVLKPDYDQTKHPTY</sequence>
<dbReference type="InterPro" id="IPR012337">
    <property type="entry name" value="RNaseH-like_sf"/>
</dbReference>
<comment type="caution">
    <text evidence="3">The sequence shown here is derived from an EMBL/GenBank/DDBJ whole genome shotgun (WGS) entry which is preliminary data.</text>
</comment>
<dbReference type="EMBL" id="BMAO01000559">
    <property type="protein sequence ID" value="GFQ67654.1"/>
    <property type="molecule type" value="Genomic_DNA"/>
</dbReference>
<dbReference type="InterPro" id="IPR036047">
    <property type="entry name" value="F-box-like_dom_sf"/>
</dbReference>
<keyword evidence="3" id="KW-0808">Transferase</keyword>
<dbReference type="SUPFAM" id="SSF53098">
    <property type="entry name" value="Ribonuclease H-like"/>
    <property type="match status" value="1"/>
</dbReference>
<protein>
    <submittedName>
        <fullName evidence="3">S-phase kinase-associated protein 2</fullName>
    </submittedName>
</protein>
<dbReference type="Gene3D" id="3.80.10.10">
    <property type="entry name" value="Ribonuclease Inhibitor"/>
    <property type="match status" value="1"/>
</dbReference>
<evidence type="ECO:0000313" key="3">
    <source>
        <dbReference type="EMBL" id="GFQ67654.1"/>
    </source>
</evidence>
<dbReference type="InterPro" id="IPR001810">
    <property type="entry name" value="F-box_dom"/>
</dbReference>
<accession>A0A8X6KAI9</accession>
<dbReference type="OrthoDB" id="6437387at2759"/>
<evidence type="ECO:0000259" key="2">
    <source>
        <dbReference type="PROSITE" id="PS50181"/>
    </source>
</evidence>
<organism evidence="3 4">
    <name type="scientific">Trichonephila clavata</name>
    <name type="common">Joro spider</name>
    <name type="synonym">Nephila clavata</name>
    <dbReference type="NCBI Taxonomy" id="2740835"/>
    <lineage>
        <taxon>Eukaryota</taxon>
        <taxon>Metazoa</taxon>
        <taxon>Ecdysozoa</taxon>
        <taxon>Arthropoda</taxon>
        <taxon>Chelicerata</taxon>
        <taxon>Arachnida</taxon>
        <taxon>Araneae</taxon>
        <taxon>Araneomorphae</taxon>
        <taxon>Entelegynae</taxon>
        <taxon>Araneoidea</taxon>
        <taxon>Nephilidae</taxon>
        <taxon>Trichonephila</taxon>
    </lineage>
</organism>
<dbReference type="GO" id="GO:0016301">
    <property type="term" value="F:kinase activity"/>
    <property type="evidence" value="ECO:0007669"/>
    <property type="project" value="UniProtKB-KW"/>
</dbReference>
<evidence type="ECO:0000313" key="4">
    <source>
        <dbReference type="Proteomes" id="UP000887116"/>
    </source>
</evidence>
<feature type="domain" description="F-box" evidence="2">
    <location>
        <begin position="100"/>
        <end position="146"/>
    </location>
</feature>
<gene>
    <name evidence="3" type="primary">Skp2_1</name>
    <name evidence="3" type="ORF">TNCT_337531</name>
</gene>
<dbReference type="SMART" id="SM00256">
    <property type="entry name" value="FBOX"/>
    <property type="match status" value="1"/>
</dbReference>